<keyword evidence="6 8" id="KW-0711">Selenium</keyword>
<dbReference type="PANTHER" id="PTHR32328:SF0">
    <property type="entry name" value="L-SERYL-TRNA(SEC) SELENIUM TRANSFERASE"/>
    <property type="match status" value="1"/>
</dbReference>
<evidence type="ECO:0000256" key="4">
    <source>
        <dbReference type="ARBA" id="ARBA00022898"/>
    </source>
</evidence>
<comment type="function">
    <text evidence="8">Converts seryl-tRNA(Sec) to selenocysteinyl-tRNA(Sec) required for selenoprotein biosynthesis.</text>
</comment>
<proteinExistence type="inferred from homology"/>
<dbReference type="Gene3D" id="3.90.1150.180">
    <property type="match status" value="1"/>
</dbReference>
<dbReference type="Pfam" id="PF03841">
    <property type="entry name" value="SelA"/>
    <property type="match status" value="1"/>
</dbReference>
<dbReference type="EMBL" id="QEKV01000007">
    <property type="protein sequence ID" value="PVY94022.1"/>
    <property type="molecule type" value="Genomic_DNA"/>
</dbReference>
<dbReference type="AlphaFoldDB" id="A0A2U1E2G5"/>
<dbReference type="RefSeq" id="WP_034545852.1">
    <property type="nucleotide sequence ID" value="NZ_CAUPJO010000003.1"/>
</dbReference>
<sequence>MYSKIPKMDEILGRDKIKILSDSVDIEAIKDLANDILNGFRNDIRNGITEDELDRKIERLDDDIIESFSSLKEDRLRPLVNATGTVIHTNLGRSLISKDMVSSIENILLGYSNLEFDLEKGVRGLRYSHIESLITKVTGAEAAMVVNNNASAVLLVLSEFAKGKEAIISRGELIEIGGSFRIPDVMEASGCELREVGTTNKTHLFDYERAINENTGVILKVHTSNYRVVGFTEDVKAFELKKLANDNELPLIEDLGSGVLVNLEEYGLMHEPTVQESVESGIDIITFSGDKLLGGPQAGIIIGKKKYIDRLKRNQLTRALRVDKMTIKLLEEIFKVYLYEKDPVKKIPTLNMITKSKENILEDSKKVSKGLKKLGYEAEVVEDYSEVGGGSLPTEKLPTYVVKVSDDELSEGEIDYRLRHLKYPVVGRIHKEYFIIDPRTFIDDDVKRVISAFKEIKES</sequence>
<evidence type="ECO:0000313" key="10">
    <source>
        <dbReference type="EMBL" id="PVY94022.1"/>
    </source>
</evidence>
<dbReference type="GO" id="GO:0001514">
    <property type="term" value="P:selenocysteine incorporation"/>
    <property type="evidence" value="ECO:0007669"/>
    <property type="project" value="UniProtKB-UniRule"/>
</dbReference>
<evidence type="ECO:0000256" key="1">
    <source>
        <dbReference type="ARBA" id="ARBA00001933"/>
    </source>
</evidence>
<dbReference type="GO" id="GO:0001717">
    <property type="term" value="P:conversion of seryl-tRNAsec to selenocys-tRNAsec"/>
    <property type="evidence" value="ECO:0007669"/>
    <property type="project" value="UniProtKB-UniRule"/>
</dbReference>
<evidence type="ECO:0000256" key="9">
    <source>
        <dbReference type="PIRSR" id="PIRSR618319-50"/>
    </source>
</evidence>
<organism evidence="10 11">
    <name type="scientific">Ezakiella coagulans</name>
    <dbReference type="NCBI Taxonomy" id="46507"/>
    <lineage>
        <taxon>Bacteria</taxon>
        <taxon>Bacillati</taxon>
        <taxon>Bacillota</taxon>
        <taxon>Tissierellia</taxon>
        <taxon>Ezakiella</taxon>
    </lineage>
</organism>
<reference evidence="10 11" key="1">
    <citation type="submission" date="2018-04" db="EMBL/GenBank/DDBJ databases">
        <title>Genomic Encyclopedia of Type Strains, Phase IV (KMG-IV): sequencing the most valuable type-strain genomes for metagenomic binning, comparative biology and taxonomic classification.</title>
        <authorList>
            <person name="Goeker M."/>
        </authorList>
    </citation>
    <scope>NUCLEOTIDE SEQUENCE [LARGE SCALE GENOMIC DNA]</scope>
    <source>
        <strain evidence="10 11">DSM 20705</strain>
    </source>
</reference>
<dbReference type="Proteomes" id="UP000245793">
    <property type="component" value="Unassembled WGS sequence"/>
</dbReference>
<keyword evidence="2 8" id="KW-0963">Cytoplasm</keyword>
<feature type="modified residue" description="N6-(pyridoxal phosphate)lysine" evidence="8 9">
    <location>
        <position position="291"/>
    </location>
</feature>
<dbReference type="PANTHER" id="PTHR32328">
    <property type="entry name" value="L-SERYL-TRNA(SEC) SELENIUM TRANSFERASE"/>
    <property type="match status" value="1"/>
</dbReference>
<accession>A0A2U1E2G5</accession>
<dbReference type="UniPathway" id="UPA00906">
    <property type="reaction ID" value="UER00896"/>
</dbReference>
<dbReference type="SUPFAM" id="SSF53383">
    <property type="entry name" value="PLP-dependent transferases"/>
    <property type="match status" value="1"/>
</dbReference>
<dbReference type="InterPro" id="IPR004534">
    <property type="entry name" value="SelA_trans"/>
</dbReference>
<evidence type="ECO:0000256" key="2">
    <source>
        <dbReference type="ARBA" id="ARBA00022490"/>
    </source>
</evidence>
<evidence type="ECO:0000256" key="6">
    <source>
        <dbReference type="ARBA" id="ARBA00023266"/>
    </source>
</evidence>
<evidence type="ECO:0000256" key="3">
    <source>
        <dbReference type="ARBA" id="ARBA00022679"/>
    </source>
</evidence>
<dbReference type="InterPro" id="IPR015421">
    <property type="entry name" value="PyrdxlP-dep_Trfase_major"/>
</dbReference>
<comment type="caution">
    <text evidence="10">The sequence shown here is derived from an EMBL/GenBank/DDBJ whole genome shotgun (WGS) entry which is preliminary data.</text>
</comment>
<gene>
    <name evidence="8" type="primary">selA</name>
    <name evidence="10" type="ORF">C7381_10718</name>
</gene>
<evidence type="ECO:0000256" key="5">
    <source>
        <dbReference type="ARBA" id="ARBA00022917"/>
    </source>
</evidence>
<dbReference type="GO" id="GO:0005737">
    <property type="term" value="C:cytoplasm"/>
    <property type="evidence" value="ECO:0007669"/>
    <property type="project" value="UniProtKB-SubCell"/>
</dbReference>
<dbReference type="EC" id="2.9.1.1" evidence="8"/>
<keyword evidence="4 8" id="KW-0663">Pyridoxal phosphate</keyword>
<evidence type="ECO:0000256" key="8">
    <source>
        <dbReference type="HAMAP-Rule" id="MF_00423"/>
    </source>
</evidence>
<comment type="pathway">
    <text evidence="8">Aminoacyl-tRNA biosynthesis; selenocysteinyl-tRNA(Sec) biosynthesis; selenocysteinyl-tRNA(Sec) from L-seryl-tRNA(Sec) (bacterial route): step 1/1.</text>
</comment>
<comment type="similarity">
    <text evidence="7 8">Belongs to the SelA family.</text>
</comment>
<comment type="catalytic activity">
    <reaction evidence="8">
        <text>L-seryl-tRNA(Sec) + selenophosphate + H(+) = L-selenocysteinyl-tRNA(Sec) + phosphate</text>
        <dbReference type="Rhea" id="RHEA:22728"/>
        <dbReference type="Rhea" id="RHEA-COMP:9742"/>
        <dbReference type="Rhea" id="RHEA-COMP:9743"/>
        <dbReference type="ChEBI" id="CHEBI:15378"/>
        <dbReference type="ChEBI" id="CHEBI:16144"/>
        <dbReference type="ChEBI" id="CHEBI:43474"/>
        <dbReference type="ChEBI" id="CHEBI:78533"/>
        <dbReference type="ChEBI" id="CHEBI:78573"/>
        <dbReference type="EC" id="2.9.1.1"/>
    </reaction>
</comment>
<keyword evidence="3 8" id="KW-0808">Transferase</keyword>
<dbReference type="Gene3D" id="3.40.640.10">
    <property type="entry name" value="Type I PLP-dependent aspartate aminotransferase-like (Major domain)"/>
    <property type="match status" value="1"/>
</dbReference>
<dbReference type="NCBIfam" id="TIGR00474">
    <property type="entry name" value="selA"/>
    <property type="match status" value="1"/>
</dbReference>
<keyword evidence="11" id="KW-1185">Reference proteome</keyword>
<evidence type="ECO:0000256" key="7">
    <source>
        <dbReference type="ARBA" id="ARBA00044507"/>
    </source>
</evidence>
<comment type="cofactor">
    <cofactor evidence="1 8 9">
        <name>pyridoxal 5'-phosphate</name>
        <dbReference type="ChEBI" id="CHEBI:597326"/>
    </cofactor>
</comment>
<dbReference type="InterPro" id="IPR018319">
    <property type="entry name" value="SelA-like"/>
</dbReference>
<name>A0A2U1E2G5_9FIRM</name>
<dbReference type="GO" id="GO:0004125">
    <property type="term" value="F:L-seryl-tRNA(Sec) selenium transferase activity"/>
    <property type="evidence" value="ECO:0007669"/>
    <property type="project" value="UniProtKB-UniRule"/>
</dbReference>
<keyword evidence="5 8" id="KW-0648">Protein biosynthesis</keyword>
<dbReference type="InterPro" id="IPR015424">
    <property type="entry name" value="PyrdxlP-dep_Trfase"/>
</dbReference>
<dbReference type="HAMAP" id="MF_00423">
    <property type="entry name" value="SelA"/>
    <property type="match status" value="1"/>
</dbReference>
<evidence type="ECO:0000313" key="11">
    <source>
        <dbReference type="Proteomes" id="UP000245793"/>
    </source>
</evidence>
<comment type="subcellular location">
    <subcellularLocation>
        <location evidence="8">Cytoplasm</location>
    </subcellularLocation>
</comment>
<protein>
    <recommendedName>
        <fullName evidence="8">L-seryl-tRNA(Sec) selenium transferase</fullName>
        <ecNumber evidence="8">2.9.1.1</ecNumber>
    </recommendedName>
    <alternativeName>
        <fullName evidence="8">Selenocysteine synthase</fullName>
        <shortName evidence="8">Sec synthase</shortName>
    </alternativeName>
    <alternativeName>
        <fullName evidence="8">Selenocysteinyl-tRNA(Sec) synthase</fullName>
    </alternativeName>
</protein>